<dbReference type="AlphaFoldDB" id="A0A1F6YBV2"/>
<feature type="region of interest" description="Disordered" evidence="1">
    <location>
        <begin position="76"/>
        <end position="96"/>
    </location>
</feature>
<feature type="transmembrane region" description="Helical" evidence="2">
    <location>
        <begin position="50"/>
        <end position="70"/>
    </location>
</feature>
<evidence type="ECO:0000313" key="3">
    <source>
        <dbReference type="EMBL" id="OGJ03845.1"/>
    </source>
</evidence>
<feature type="transmembrane region" description="Helical" evidence="2">
    <location>
        <begin position="25"/>
        <end position="43"/>
    </location>
</feature>
<comment type="caution">
    <text evidence="3">The sequence shown here is derived from an EMBL/GenBank/DDBJ whole genome shotgun (WGS) entry which is preliminary data.</text>
</comment>
<evidence type="ECO:0000256" key="1">
    <source>
        <dbReference type="SAM" id="MobiDB-lite"/>
    </source>
</evidence>
<feature type="compositionally biased region" description="Low complexity" evidence="1">
    <location>
        <begin position="84"/>
        <end position="96"/>
    </location>
</feature>
<dbReference type="Proteomes" id="UP000176192">
    <property type="component" value="Unassembled WGS sequence"/>
</dbReference>
<name>A0A1F6YBV2_9BACT</name>
<keyword evidence="2" id="KW-0472">Membrane</keyword>
<keyword evidence="2" id="KW-1133">Transmembrane helix</keyword>
<reference evidence="3 4" key="1">
    <citation type="journal article" date="2016" name="Nat. Commun.">
        <title>Thousands of microbial genomes shed light on interconnected biogeochemical processes in an aquifer system.</title>
        <authorList>
            <person name="Anantharaman K."/>
            <person name="Brown C.T."/>
            <person name="Hug L.A."/>
            <person name="Sharon I."/>
            <person name="Castelle C.J."/>
            <person name="Probst A.J."/>
            <person name="Thomas B.C."/>
            <person name="Singh A."/>
            <person name="Wilkins M.J."/>
            <person name="Karaoz U."/>
            <person name="Brodie E.L."/>
            <person name="Williams K.H."/>
            <person name="Hubbard S.S."/>
            <person name="Banfield J.F."/>
        </authorList>
    </citation>
    <scope>NUCLEOTIDE SEQUENCE [LARGE SCALE GENOMIC DNA]</scope>
</reference>
<accession>A0A1F6YBV2</accession>
<proteinExistence type="predicted"/>
<protein>
    <submittedName>
        <fullName evidence="3">Uncharacterized protein</fullName>
    </submittedName>
</protein>
<organism evidence="3 4">
    <name type="scientific">Candidatus Nomurabacteria bacterium RIFCSPLOWO2_12_FULL_46_14</name>
    <dbReference type="NCBI Taxonomy" id="1801797"/>
    <lineage>
        <taxon>Bacteria</taxon>
        <taxon>Candidatus Nomuraibacteriota</taxon>
    </lineage>
</organism>
<gene>
    <name evidence="3" type="ORF">A3G06_01530</name>
</gene>
<dbReference type="EMBL" id="MFVV01000013">
    <property type="protein sequence ID" value="OGJ03845.1"/>
    <property type="molecule type" value="Genomic_DNA"/>
</dbReference>
<evidence type="ECO:0000256" key="2">
    <source>
        <dbReference type="SAM" id="Phobius"/>
    </source>
</evidence>
<evidence type="ECO:0000313" key="4">
    <source>
        <dbReference type="Proteomes" id="UP000176192"/>
    </source>
</evidence>
<sequence>MIVVVIAILVVVVTASGWLGGLWGLLFGLILAGCIGILVAAYLRNWDLRGGGIVVWVVLAVALGAIVWSWKAKARHDEPPTPPATTSGQAGGAAPASAAAPAAPQLPLLLRFAEGDAEGCQEILISWSARVTPLGGPVAVHLPGPGGKPADKPAGVLHPDRPGEVNFGTVETGVWRFCPEDDNASWGVEVGRR</sequence>
<keyword evidence="2" id="KW-0812">Transmembrane</keyword>